<dbReference type="EMBL" id="JAATJL010000001">
    <property type="protein sequence ID" value="NJC23667.1"/>
    <property type="molecule type" value="Genomic_DNA"/>
</dbReference>
<dbReference type="GO" id="GO:0003700">
    <property type="term" value="F:DNA-binding transcription factor activity"/>
    <property type="evidence" value="ECO:0007669"/>
    <property type="project" value="TreeGrafter"/>
</dbReference>
<dbReference type="PROSITE" id="PS50932">
    <property type="entry name" value="HTH_LACI_2"/>
    <property type="match status" value="1"/>
</dbReference>
<evidence type="ECO:0000313" key="6">
    <source>
        <dbReference type="Proteomes" id="UP000547458"/>
    </source>
</evidence>
<protein>
    <submittedName>
        <fullName evidence="5">LacI family transcriptional regulator</fullName>
    </submittedName>
</protein>
<dbReference type="Pfam" id="PF00532">
    <property type="entry name" value="Peripla_BP_1"/>
    <property type="match status" value="1"/>
</dbReference>
<dbReference type="Pfam" id="PF00356">
    <property type="entry name" value="LacI"/>
    <property type="match status" value="1"/>
</dbReference>
<keyword evidence="2" id="KW-0238">DNA-binding</keyword>
<dbReference type="InterPro" id="IPR000843">
    <property type="entry name" value="HTH_LacI"/>
</dbReference>
<keyword evidence="6" id="KW-1185">Reference proteome</keyword>
<evidence type="ECO:0000256" key="3">
    <source>
        <dbReference type="ARBA" id="ARBA00023163"/>
    </source>
</evidence>
<evidence type="ECO:0000259" key="4">
    <source>
        <dbReference type="PROSITE" id="PS50932"/>
    </source>
</evidence>
<dbReference type="SUPFAM" id="SSF47413">
    <property type="entry name" value="lambda repressor-like DNA-binding domains"/>
    <property type="match status" value="1"/>
</dbReference>
<dbReference type="Gene3D" id="1.10.260.40">
    <property type="entry name" value="lambda repressor-like DNA-binding domains"/>
    <property type="match status" value="1"/>
</dbReference>
<dbReference type="InterPro" id="IPR001761">
    <property type="entry name" value="Peripla_BP/Lac1_sug-bd_dom"/>
</dbReference>
<keyword evidence="3" id="KW-0804">Transcription</keyword>
<dbReference type="Gene3D" id="3.40.50.2300">
    <property type="match status" value="2"/>
</dbReference>
<organism evidence="5 6">
    <name type="scientific">Arthrobacter pigmenti</name>
    <dbReference type="NCBI Taxonomy" id="271432"/>
    <lineage>
        <taxon>Bacteria</taxon>
        <taxon>Bacillati</taxon>
        <taxon>Actinomycetota</taxon>
        <taxon>Actinomycetes</taxon>
        <taxon>Micrococcales</taxon>
        <taxon>Micrococcaceae</taxon>
        <taxon>Arthrobacter</taxon>
    </lineage>
</organism>
<feature type="domain" description="HTH lacI-type" evidence="4">
    <location>
        <begin position="10"/>
        <end position="64"/>
    </location>
</feature>
<dbReference type="CDD" id="cd06267">
    <property type="entry name" value="PBP1_LacI_sugar_binding-like"/>
    <property type="match status" value="1"/>
</dbReference>
<reference evidence="5 6" key="1">
    <citation type="submission" date="2020-03" db="EMBL/GenBank/DDBJ databases">
        <title>Sequencing the genomes of 1000 actinobacteria strains.</title>
        <authorList>
            <person name="Klenk H.-P."/>
        </authorList>
    </citation>
    <scope>NUCLEOTIDE SEQUENCE [LARGE SCALE GENOMIC DNA]</scope>
    <source>
        <strain evidence="5 6">DSM 16403</strain>
    </source>
</reference>
<dbReference type="InterPro" id="IPR028082">
    <property type="entry name" value="Peripla_BP_I"/>
</dbReference>
<dbReference type="AlphaFoldDB" id="A0A846RU35"/>
<dbReference type="SMART" id="SM00354">
    <property type="entry name" value="HTH_LACI"/>
    <property type="match status" value="1"/>
</dbReference>
<evidence type="ECO:0000256" key="2">
    <source>
        <dbReference type="ARBA" id="ARBA00023125"/>
    </source>
</evidence>
<sequence length="356" mass="38091">MSTNSIRRETTVADVAAVAKVSKAQTARALGGYGAVSSDVRSRVLEAAEQLGYRPNMLARSMNTGRSHTIGVVVGDIQNPYFSLAMRAISDTAQPAGYDVLLINTGEDAPAEREAVRVLQDKRVDGFIIAPVLSDDNAHLQAVVDSGRPLVLLDRAVEGLDVDVIATASEQASFEAAQLLLENGHERVAYISTLRTRSNRYEDGFALGSTPVAQRLGGMRRAFKEAGKEFPSSLVRLNAGTDENIRQTVRELLAPPFDATAIMASDSVIALSALEEIANAGLNIPTDLSFVMFDDLPWTRLVTPPLTVVSQPVYELGVAVATALIRRLRGGKAPETTFEAKLINRGSVAAPPTPKP</sequence>
<dbReference type="PANTHER" id="PTHR30146">
    <property type="entry name" value="LACI-RELATED TRANSCRIPTIONAL REPRESSOR"/>
    <property type="match status" value="1"/>
</dbReference>
<evidence type="ECO:0000256" key="1">
    <source>
        <dbReference type="ARBA" id="ARBA00023015"/>
    </source>
</evidence>
<dbReference type="RefSeq" id="WP_167994940.1">
    <property type="nucleotide sequence ID" value="NZ_JAATJL010000001.1"/>
</dbReference>
<dbReference type="CDD" id="cd01392">
    <property type="entry name" value="HTH_LacI"/>
    <property type="match status" value="1"/>
</dbReference>
<dbReference type="InterPro" id="IPR010982">
    <property type="entry name" value="Lambda_DNA-bd_dom_sf"/>
</dbReference>
<evidence type="ECO:0000313" key="5">
    <source>
        <dbReference type="EMBL" id="NJC23667.1"/>
    </source>
</evidence>
<gene>
    <name evidence="5" type="ORF">BJ994_002743</name>
</gene>
<dbReference type="GO" id="GO:0000976">
    <property type="term" value="F:transcription cis-regulatory region binding"/>
    <property type="evidence" value="ECO:0007669"/>
    <property type="project" value="TreeGrafter"/>
</dbReference>
<dbReference type="PANTHER" id="PTHR30146:SF109">
    <property type="entry name" value="HTH-TYPE TRANSCRIPTIONAL REGULATOR GALS"/>
    <property type="match status" value="1"/>
</dbReference>
<keyword evidence="1" id="KW-0805">Transcription regulation</keyword>
<comment type="caution">
    <text evidence="5">The sequence shown here is derived from an EMBL/GenBank/DDBJ whole genome shotgun (WGS) entry which is preliminary data.</text>
</comment>
<dbReference type="SUPFAM" id="SSF53822">
    <property type="entry name" value="Periplasmic binding protein-like I"/>
    <property type="match status" value="1"/>
</dbReference>
<dbReference type="Proteomes" id="UP000547458">
    <property type="component" value="Unassembled WGS sequence"/>
</dbReference>
<proteinExistence type="predicted"/>
<accession>A0A846RU35</accession>
<name>A0A846RU35_9MICC</name>